<keyword evidence="8" id="KW-1071">Ligand-gated ion channel</keyword>
<proteinExistence type="inferred from homology"/>
<keyword evidence="9" id="KW-0407">Ion channel</keyword>
<dbReference type="InterPro" id="IPR059116">
    <property type="entry name" value="P2X_receptor"/>
</dbReference>
<evidence type="ECO:0000256" key="7">
    <source>
        <dbReference type="ARBA" id="ARBA00023136"/>
    </source>
</evidence>
<evidence type="ECO:0000256" key="6">
    <source>
        <dbReference type="ARBA" id="ARBA00023065"/>
    </source>
</evidence>
<evidence type="ECO:0000256" key="10">
    <source>
        <dbReference type="ARBA" id="ARBA00037850"/>
    </source>
</evidence>
<dbReference type="GO" id="GO:0031164">
    <property type="term" value="C:contractile vacuolar membrane"/>
    <property type="evidence" value="ECO:0007669"/>
    <property type="project" value="UniProtKB-SubCell"/>
</dbReference>
<keyword evidence="7 11" id="KW-0472">Membrane</keyword>
<evidence type="ECO:0000313" key="12">
    <source>
        <dbReference type="EMBL" id="KAF2071100.1"/>
    </source>
</evidence>
<evidence type="ECO:0000256" key="8">
    <source>
        <dbReference type="ARBA" id="ARBA00023286"/>
    </source>
</evidence>
<dbReference type="AlphaFoldDB" id="A0A8J4UXM0"/>
<keyword evidence="6" id="KW-0406">Ion transport</keyword>
<dbReference type="GO" id="GO:0140417">
    <property type="term" value="F:intracellularly ATP-gated calcium channel activity"/>
    <property type="evidence" value="ECO:0007669"/>
    <property type="project" value="UniProtKB-ARBA"/>
</dbReference>
<dbReference type="Gene3D" id="2.60.490.10">
    <property type="entry name" value="atp-gated p2x4 ion channel domain"/>
    <property type="match status" value="1"/>
</dbReference>
<keyword evidence="13" id="KW-1185">Reference proteome</keyword>
<reference evidence="12" key="1">
    <citation type="submission" date="2020-01" db="EMBL/GenBank/DDBJ databases">
        <title>Development of genomics and gene disruption for Polysphondylium violaceum indicates a role for the polyketide synthase stlB in stalk morphogenesis.</title>
        <authorList>
            <person name="Narita B."/>
            <person name="Kawabe Y."/>
            <person name="Kin K."/>
            <person name="Saito T."/>
            <person name="Gibbs R."/>
            <person name="Kuspa A."/>
            <person name="Muzny D."/>
            <person name="Queller D."/>
            <person name="Richards S."/>
            <person name="Strassman J."/>
            <person name="Sucgang R."/>
            <person name="Worley K."/>
            <person name="Schaap P."/>
        </authorList>
    </citation>
    <scope>NUCLEOTIDE SEQUENCE</scope>
    <source>
        <strain evidence="12">QSvi11</strain>
    </source>
</reference>
<sequence>MALDWDDILSYNTVKVVRIRDRRLGILHITFMASIVIYIVIYSIILNKGYLNLETPVGSIRASLLKPSQSQTNFPYCSNQANPNPNILPLKCEYWDESNVVYPIGEETAFCATTRVKYYNQTADCEFTSPTCTYKDSDNAQNIYVADIERFTLLIDHTMYAPVSGIQRNALSLHGYIQDENNKEIQVNQGINTIGVQGKPDIIELGLLLNYTGINLDNPSLINPNLTMRYDGLIILVFIDYSNTYSNSIKNIKYTYSTSVVQDTEFTVVEPVVLDNINHRFVFKRHGIRMLFFQTGSIGHFKFQSLLLTFVSGMGLLAISTLIVDQLAIRILPQRKSYQSFKFQVTEGYNPMKKIVKDDRGDELLYHKIESL</sequence>
<dbReference type="OrthoDB" id="494673at2759"/>
<evidence type="ECO:0000256" key="2">
    <source>
        <dbReference type="ARBA" id="ARBA00022448"/>
    </source>
</evidence>
<dbReference type="Pfam" id="PF00864">
    <property type="entry name" value="P2X_receptor"/>
    <property type="match status" value="1"/>
</dbReference>
<accession>A0A8J4UXM0</accession>
<evidence type="ECO:0000256" key="5">
    <source>
        <dbReference type="ARBA" id="ARBA00022989"/>
    </source>
</evidence>
<dbReference type="Proteomes" id="UP000695562">
    <property type="component" value="Unassembled WGS sequence"/>
</dbReference>
<evidence type="ECO:0000256" key="11">
    <source>
        <dbReference type="SAM" id="Phobius"/>
    </source>
</evidence>
<name>A0A8J4UXM0_9MYCE</name>
<keyword evidence="2" id="KW-0813">Transport</keyword>
<evidence type="ECO:0008006" key="14">
    <source>
        <dbReference type="Google" id="ProtNLM"/>
    </source>
</evidence>
<dbReference type="GO" id="GO:0071476">
    <property type="term" value="P:cellular hypotonic response"/>
    <property type="evidence" value="ECO:0007669"/>
    <property type="project" value="UniProtKB-ARBA"/>
</dbReference>
<dbReference type="PANTHER" id="PTHR10125">
    <property type="entry name" value="P2X PURINOCEPTOR"/>
    <property type="match status" value="1"/>
</dbReference>
<comment type="subcellular location">
    <subcellularLocation>
        <location evidence="10">Contractile vacuole membrane</location>
    </subcellularLocation>
</comment>
<evidence type="ECO:0000256" key="1">
    <source>
        <dbReference type="ARBA" id="ARBA00009848"/>
    </source>
</evidence>
<organism evidence="12 13">
    <name type="scientific">Polysphondylium violaceum</name>
    <dbReference type="NCBI Taxonomy" id="133409"/>
    <lineage>
        <taxon>Eukaryota</taxon>
        <taxon>Amoebozoa</taxon>
        <taxon>Evosea</taxon>
        <taxon>Eumycetozoa</taxon>
        <taxon>Dictyostelia</taxon>
        <taxon>Dictyosteliales</taxon>
        <taxon>Dictyosteliaceae</taxon>
        <taxon>Polysphondylium</taxon>
    </lineage>
</organism>
<feature type="transmembrane region" description="Helical" evidence="11">
    <location>
        <begin position="24"/>
        <end position="45"/>
    </location>
</feature>
<keyword evidence="3" id="KW-0926">Vacuole</keyword>
<dbReference type="EMBL" id="AJWJ01000413">
    <property type="protein sequence ID" value="KAF2071100.1"/>
    <property type="molecule type" value="Genomic_DNA"/>
</dbReference>
<comment type="caution">
    <text evidence="12">The sequence shown here is derived from an EMBL/GenBank/DDBJ whole genome shotgun (WGS) entry which is preliminary data.</text>
</comment>
<evidence type="ECO:0000256" key="3">
    <source>
        <dbReference type="ARBA" id="ARBA00022554"/>
    </source>
</evidence>
<dbReference type="InterPro" id="IPR027309">
    <property type="entry name" value="P2X_extracellular_dom_sf"/>
</dbReference>
<dbReference type="GO" id="GO:0050848">
    <property type="term" value="P:regulation of calcium-mediated signaling"/>
    <property type="evidence" value="ECO:0007669"/>
    <property type="project" value="UniProtKB-ARBA"/>
</dbReference>
<evidence type="ECO:0000256" key="9">
    <source>
        <dbReference type="ARBA" id="ARBA00023303"/>
    </source>
</evidence>
<gene>
    <name evidence="12" type="ORF">CYY_007586</name>
</gene>
<dbReference type="Gene3D" id="1.10.287.940">
    <property type="entry name" value="atp-gated p2x4 ion channel"/>
    <property type="match status" value="2"/>
</dbReference>
<dbReference type="PANTHER" id="PTHR10125:SF27">
    <property type="entry name" value="P2X RECEPTOR A-RELATED"/>
    <property type="match status" value="1"/>
</dbReference>
<protein>
    <recommendedName>
        <fullName evidence="14">P2X receptor</fullName>
    </recommendedName>
</protein>
<keyword evidence="4 11" id="KW-0812">Transmembrane</keyword>
<evidence type="ECO:0000256" key="4">
    <source>
        <dbReference type="ARBA" id="ARBA00022692"/>
    </source>
</evidence>
<dbReference type="GO" id="GO:0035381">
    <property type="term" value="F:ATP-gated ion channel activity"/>
    <property type="evidence" value="ECO:0007669"/>
    <property type="project" value="TreeGrafter"/>
</dbReference>
<keyword evidence="5 11" id="KW-1133">Transmembrane helix</keyword>
<comment type="similarity">
    <text evidence="1">Belongs to the P2X receptor family.</text>
</comment>
<evidence type="ECO:0000313" key="13">
    <source>
        <dbReference type="Proteomes" id="UP000695562"/>
    </source>
</evidence>